<evidence type="ECO:0000256" key="3">
    <source>
        <dbReference type="ARBA" id="ARBA00011738"/>
    </source>
</evidence>
<comment type="cofactor">
    <cofactor evidence="1">
        <name>pyridoxal 5'-phosphate</name>
        <dbReference type="ChEBI" id="CHEBI:597326"/>
    </cofactor>
</comment>
<dbReference type="Gene3D" id="3.90.1150.10">
    <property type="entry name" value="Aspartate Aminotransferase, domain 1"/>
    <property type="match status" value="1"/>
</dbReference>
<comment type="subunit">
    <text evidence="3">Homodimer.</text>
</comment>
<dbReference type="RefSeq" id="WP_188159673.1">
    <property type="nucleotide sequence ID" value="NZ_BMGH01000001.1"/>
</dbReference>
<dbReference type="Proteomes" id="UP000613582">
    <property type="component" value="Unassembled WGS sequence"/>
</dbReference>
<comment type="similarity">
    <text evidence="2">Belongs to the class-I pyridoxal-phosphate-dependent aminotransferase family.</text>
</comment>
<dbReference type="InterPro" id="IPR015422">
    <property type="entry name" value="PyrdxlP-dep_Trfase_small"/>
</dbReference>
<evidence type="ECO:0000256" key="1">
    <source>
        <dbReference type="ARBA" id="ARBA00001933"/>
    </source>
</evidence>
<dbReference type="Pfam" id="PF00155">
    <property type="entry name" value="Aminotran_1_2"/>
    <property type="match status" value="1"/>
</dbReference>
<evidence type="ECO:0000259" key="7">
    <source>
        <dbReference type="Pfam" id="PF00155"/>
    </source>
</evidence>
<comment type="caution">
    <text evidence="8">The sequence shown here is derived from an EMBL/GenBank/DDBJ whole genome shotgun (WGS) entry which is preliminary data.</text>
</comment>
<reference evidence="8" key="2">
    <citation type="submission" date="2020-09" db="EMBL/GenBank/DDBJ databases">
        <authorList>
            <person name="Sun Q."/>
            <person name="Zhou Y."/>
        </authorList>
    </citation>
    <scope>NUCLEOTIDE SEQUENCE</scope>
    <source>
        <strain evidence="8">CGMCC 1.12921</strain>
    </source>
</reference>
<dbReference type="GO" id="GO:0030170">
    <property type="term" value="F:pyridoxal phosphate binding"/>
    <property type="evidence" value="ECO:0007669"/>
    <property type="project" value="InterPro"/>
</dbReference>
<dbReference type="NCBIfam" id="NF006719">
    <property type="entry name" value="PRK09257.1"/>
    <property type="match status" value="1"/>
</dbReference>
<keyword evidence="9" id="KW-1185">Reference proteome</keyword>
<reference evidence="8" key="1">
    <citation type="journal article" date="2014" name="Int. J. Syst. Evol. Microbiol.">
        <title>Complete genome sequence of Corynebacterium casei LMG S-19264T (=DSM 44701T), isolated from a smear-ripened cheese.</title>
        <authorList>
            <consortium name="US DOE Joint Genome Institute (JGI-PGF)"/>
            <person name="Walter F."/>
            <person name="Albersmeier A."/>
            <person name="Kalinowski J."/>
            <person name="Ruckert C."/>
        </authorList>
    </citation>
    <scope>NUCLEOTIDE SEQUENCE</scope>
    <source>
        <strain evidence="8">CGMCC 1.12921</strain>
    </source>
</reference>
<dbReference type="SUPFAM" id="SSF53383">
    <property type="entry name" value="PLP-dependent transferases"/>
    <property type="match status" value="1"/>
</dbReference>
<name>A0A8J2Y4N9_9PROT</name>
<dbReference type="InterPro" id="IPR000796">
    <property type="entry name" value="Asp_trans"/>
</dbReference>
<accession>A0A8J2Y4N9</accession>
<dbReference type="PANTHER" id="PTHR11879">
    <property type="entry name" value="ASPARTATE AMINOTRANSFERASE"/>
    <property type="match status" value="1"/>
</dbReference>
<evidence type="ECO:0000256" key="5">
    <source>
        <dbReference type="ARBA" id="ARBA00022679"/>
    </source>
</evidence>
<evidence type="ECO:0000256" key="4">
    <source>
        <dbReference type="ARBA" id="ARBA00022576"/>
    </source>
</evidence>
<gene>
    <name evidence="8" type="ORF">GCM10011342_04550</name>
</gene>
<dbReference type="InterPro" id="IPR015424">
    <property type="entry name" value="PyrdxlP-dep_Trfase"/>
</dbReference>
<keyword evidence="6" id="KW-0663">Pyridoxal phosphate</keyword>
<dbReference type="CDD" id="cd00609">
    <property type="entry name" value="AAT_like"/>
    <property type="match status" value="1"/>
</dbReference>
<dbReference type="Gene3D" id="3.40.640.10">
    <property type="entry name" value="Type I PLP-dependent aspartate aminotransferase-like (Major domain)"/>
    <property type="match status" value="1"/>
</dbReference>
<dbReference type="PANTHER" id="PTHR11879:SF22">
    <property type="entry name" value="ASPARTATE AMINOTRANSFERASE, MITOCHONDRIAL"/>
    <property type="match status" value="1"/>
</dbReference>
<dbReference type="GO" id="GO:0005829">
    <property type="term" value="C:cytosol"/>
    <property type="evidence" value="ECO:0007669"/>
    <property type="project" value="TreeGrafter"/>
</dbReference>
<evidence type="ECO:0000313" key="8">
    <source>
        <dbReference type="EMBL" id="GGC98682.1"/>
    </source>
</evidence>
<feature type="domain" description="Aminotransferase class I/classII large" evidence="7">
    <location>
        <begin position="40"/>
        <end position="405"/>
    </location>
</feature>
<evidence type="ECO:0000256" key="6">
    <source>
        <dbReference type="ARBA" id="ARBA00022898"/>
    </source>
</evidence>
<keyword evidence="4 8" id="KW-0032">Aminotransferase</keyword>
<dbReference type="GO" id="GO:0004838">
    <property type="term" value="F:L-tyrosine-2-oxoglutarate transaminase activity"/>
    <property type="evidence" value="ECO:0007669"/>
    <property type="project" value="TreeGrafter"/>
</dbReference>
<dbReference type="AlphaFoldDB" id="A0A8J2Y4N9"/>
<dbReference type="GO" id="GO:0042802">
    <property type="term" value="F:identical protein binding"/>
    <property type="evidence" value="ECO:0007669"/>
    <property type="project" value="TreeGrafter"/>
</dbReference>
<dbReference type="GO" id="GO:0004069">
    <property type="term" value="F:L-aspartate:2-oxoglutarate aminotransferase activity"/>
    <property type="evidence" value="ECO:0007669"/>
    <property type="project" value="TreeGrafter"/>
</dbReference>
<dbReference type="InterPro" id="IPR004839">
    <property type="entry name" value="Aminotransferase_I/II_large"/>
</dbReference>
<protein>
    <submittedName>
        <fullName evidence="8">Aminotransferase</fullName>
    </submittedName>
</protein>
<sequence length="409" mass="45266">MIGSQKRGYGDSMFEKLTHYRDDVIESIFRRCAADTRPGAMNLSIGVFRDRHGTAPLMSAVRKAETDIVARQDTKAYVGPLGNAGYARAIEELVLGTDHPVLDSGRLKTAQTPGAGAALRVAAEMIRDLAPGTTIWFSDPVWLHQVDFFTRAGLKVAYHPYYDWQTGTLDFEAMLAGLREAAPGDVLVIHAACHNPTGADLSPGQWRVLTDFCLEQRLLPLVDSAYQGYGDGLDADAAGLRHMAAHMPEMMIAVSSSKSFAVYRDRVGALLLLHPEGGRAAEEAWLHMGDLIRGLYFMPPDLGAAVITRILTDAALKAEWQGELETARTRVKRLRQLTVDHFAETLPGFDSRYMLHQRGMFSCLPVSDQQRLRLERDEAVYLMPSGRLNFAALSEDRIPRLAEALKAIW</sequence>
<evidence type="ECO:0000256" key="2">
    <source>
        <dbReference type="ARBA" id="ARBA00007441"/>
    </source>
</evidence>
<evidence type="ECO:0000313" key="9">
    <source>
        <dbReference type="Proteomes" id="UP000613582"/>
    </source>
</evidence>
<proteinExistence type="inferred from homology"/>
<dbReference type="EMBL" id="BMGH01000001">
    <property type="protein sequence ID" value="GGC98682.1"/>
    <property type="molecule type" value="Genomic_DNA"/>
</dbReference>
<dbReference type="PRINTS" id="PR00799">
    <property type="entry name" value="TRANSAMINASE"/>
</dbReference>
<organism evidence="8 9">
    <name type="scientific">Aquisalinus flavus</name>
    <dbReference type="NCBI Taxonomy" id="1526572"/>
    <lineage>
        <taxon>Bacteria</taxon>
        <taxon>Pseudomonadati</taxon>
        <taxon>Pseudomonadota</taxon>
        <taxon>Alphaproteobacteria</taxon>
        <taxon>Parvularculales</taxon>
        <taxon>Parvularculaceae</taxon>
        <taxon>Aquisalinus</taxon>
    </lineage>
</organism>
<dbReference type="GO" id="GO:0033585">
    <property type="term" value="P:L-phenylalanine biosynthetic process from chorismate via phenylpyruvate"/>
    <property type="evidence" value="ECO:0007669"/>
    <property type="project" value="TreeGrafter"/>
</dbReference>
<keyword evidence="5" id="KW-0808">Transferase</keyword>
<dbReference type="InterPro" id="IPR015421">
    <property type="entry name" value="PyrdxlP-dep_Trfase_major"/>
</dbReference>